<dbReference type="SUPFAM" id="SSF46458">
    <property type="entry name" value="Globin-like"/>
    <property type="match status" value="1"/>
</dbReference>
<dbReference type="EMBL" id="BAABEX010000003">
    <property type="protein sequence ID" value="GAA4418617.1"/>
    <property type="molecule type" value="Genomic_DNA"/>
</dbReference>
<dbReference type="SMART" id="SM00267">
    <property type="entry name" value="GGDEF"/>
    <property type="match status" value="1"/>
</dbReference>
<dbReference type="PROSITE" id="PS50887">
    <property type="entry name" value="GGDEF"/>
    <property type="match status" value="1"/>
</dbReference>
<dbReference type="PANTHER" id="PTHR44757:SF2">
    <property type="entry name" value="BIOFILM ARCHITECTURE MAINTENANCE PROTEIN MBAA"/>
    <property type="match status" value="1"/>
</dbReference>
<dbReference type="Pfam" id="PF08447">
    <property type="entry name" value="PAS_3"/>
    <property type="match status" value="1"/>
</dbReference>
<feature type="domain" description="PAC" evidence="3">
    <location>
        <begin position="348"/>
        <end position="400"/>
    </location>
</feature>
<dbReference type="Gene3D" id="3.20.20.450">
    <property type="entry name" value="EAL domain"/>
    <property type="match status" value="1"/>
</dbReference>
<evidence type="ECO:0000313" key="6">
    <source>
        <dbReference type="EMBL" id="GAA4418617.1"/>
    </source>
</evidence>
<accession>A0ABP8KYJ2</accession>
<evidence type="ECO:0000259" key="5">
    <source>
        <dbReference type="PROSITE" id="PS50887"/>
    </source>
</evidence>
<dbReference type="InterPro" id="IPR013655">
    <property type="entry name" value="PAS_fold_3"/>
</dbReference>
<protein>
    <recommendedName>
        <fullName evidence="1">Diguanylate cyclase DosC</fullName>
    </recommendedName>
    <alternativeName>
        <fullName evidence="2">Direct oxygen-sensing cyclase</fullName>
    </alternativeName>
</protein>
<dbReference type="InterPro" id="IPR000160">
    <property type="entry name" value="GGDEF_dom"/>
</dbReference>
<feature type="domain" description="EAL" evidence="4">
    <location>
        <begin position="572"/>
        <end position="825"/>
    </location>
</feature>
<dbReference type="Gene3D" id="2.10.70.100">
    <property type="match status" value="1"/>
</dbReference>
<dbReference type="InterPro" id="IPR043128">
    <property type="entry name" value="Rev_trsase/Diguanyl_cyclase"/>
</dbReference>
<dbReference type="InterPro" id="IPR000014">
    <property type="entry name" value="PAS"/>
</dbReference>
<dbReference type="PANTHER" id="PTHR44757">
    <property type="entry name" value="DIGUANYLATE CYCLASE DGCP"/>
    <property type="match status" value="1"/>
</dbReference>
<dbReference type="RefSeq" id="WP_345060677.1">
    <property type="nucleotide sequence ID" value="NZ_BAABEX010000003.1"/>
</dbReference>
<proteinExistence type="predicted"/>
<dbReference type="NCBIfam" id="TIGR00254">
    <property type="entry name" value="GGDEF"/>
    <property type="match status" value="1"/>
</dbReference>
<comment type="caution">
    <text evidence="6">The sequence shown here is derived from an EMBL/GenBank/DDBJ whole genome shotgun (WGS) entry which is preliminary data.</text>
</comment>
<dbReference type="CDD" id="cd01949">
    <property type="entry name" value="GGDEF"/>
    <property type="match status" value="1"/>
</dbReference>
<name>A0ABP8KYJ2_9BURK</name>
<dbReference type="InterPro" id="IPR035965">
    <property type="entry name" value="PAS-like_dom_sf"/>
</dbReference>
<feature type="domain" description="GGDEF" evidence="5">
    <location>
        <begin position="432"/>
        <end position="564"/>
    </location>
</feature>
<dbReference type="CDD" id="cd00130">
    <property type="entry name" value="PAS"/>
    <property type="match status" value="2"/>
</dbReference>
<dbReference type="SMART" id="SM00091">
    <property type="entry name" value="PAS"/>
    <property type="match status" value="2"/>
</dbReference>
<dbReference type="Pfam" id="PF00563">
    <property type="entry name" value="EAL"/>
    <property type="match status" value="1"/>
</dbReference>
<dbReference type="InterPro" id="IPR029787">
    <property type="entry name" value="Nucleotide_cyclase"/>
</dbReference>
<dbReference type="InterPro" id="IPR000700">
    <property type="entry name" value="PAS-assoc_C"/>
</dbReference>
<dbReference type="InterPro" id="IPR001633">
    <property type="entry name" value="EAL_dom"/>
</dbReference>
<dbReference type="SUPFAM" id="SSF55785">
    <property type="entry name" value="PYP-like sensor domain (PAS domain)"/>
    <property type="match status" value="2"/>
</dbReference>
<evidence type="ECO:0000259" key="4">
    <source>
        <dbReference type="PROSITE" id="PS50883"/>
    </source>
</evidence>
<dbReference type="Pfam" id="PF00990">
    <property type="entry name" value="GGDEF"/>
    <property type="match status" value="1"/>
</dbReference>
<dbReference type="Pfam" id="PF08448">
    <property type="entry name" value="PAS_4"/>
    <property type="match status" value="1"/>
</dbReference>
<keyword evidence="7" id="KW-1185">Reference proteome</keyword>
<dbReference type="CDD" id="cd01948">
    <property type="entry name" value="EAL"/>
    <property type="match status" value="1"/>
</dbReference>
<dbReference type="InterPro" id="IPR044398">
    <property type="entry name" value="Globin-sensor_dom"/>
</dbReference>
<evidence type="ECO:0000256" key="1">
    <source>
        <dbReference type="ARBA" id="ARBA00015125"/>
    </source>
</evidence>
<evidence type="ECO:0000259" key="3">
    <source>
        <dbReference type="PROSITE" id="PS50113"/>
    </source>
</evidence>
<dbReference type="Pfam" id="PF11563">
    <property type="entry name" value="Protoglobin"/>
    <property type="match status" value="1"/>
</dbReference>
<dbReference type="SUPFAM" id="SSF141868">
    <property type="entry name" value="EAL domain-like"/>
    <property type="match status" value="1"/>
</dbReference>
<evidence type="ECO:0000256" key="2">
    <source>
        <dbReference type="ARBA" id="ARBA00029839"/>
    </source>
</evidence>
<dbReference type="Gene3D" id="3.30.70.270">
    <property type="match status" value="1"/>
</dbReference>
<dbReference type="PROSITE" id="PS50883">
    <property type="entry name" value="EAL"/>
    <property type="match status" value="1"/>
</dbReference>
<dbReference type="InterPro" id="IPR013656">
    <property type="entry name" value="PAS_4"/>
</dbReference>
<dbReference type="InterPro" id="IPR009050">
    <property type="entry name" value="Globin-like_sf"/>
</dbReference>
<dbReference type="InterPro" id="IPR052155">
    <property type="entry name" value="Biofilm_reg_signaling"/>
</dbReference>
<dbReference type="InterPro" id="IPR012292">
    <property type="entry name" value="Globin/Proto"/>
</dbReference>
<dbReference type="Proteomes" id="UP001501788">
    <property type="component" value="Unassembled WGS sequence"/>
</dbReference>
<dbReference type="InterPro" id="IPR035919">
    <property type="entry name" value="EAL_sf"/>
</dbReference>
<dbReference type="SMART" id="SM00052">
    <property type="entry name" value="EAL"/>
    <property type="match status" value="1"/>
</dbReference>
<sequence>MDALPDLQRRKLALSLTPADEALLQQLCAHIGTAAPALLAGFEQRLAAFDEAQSPLPDSARLLLHETLPQVLDRLLSGALDADYGRERCRIGAEHAQMGISPVWYLGAYAHYLTHLMPQLEASGLPPTRAVQALLKAALLDLSLALDCYVTHRDANLAEMHDHHGALAHLPMATLVVTGELDIVYANPAFGGMFGTESALLRGLPLGHVIDTMPLQALVRQAMEADVPAQTLTLQATNGQASVPALVTVQRIRHQAADAAPVRMLLVMEDRRAQAQLTRDLFNAQTVAGIGTWQVQTPGMFELTPQAARLFGWTPGVPATLQDLLGCVHPEDRVRVEQEWHAALTTGRFREECRVHTSARIRWLELRGSLEADSTRRLIHAHGTVLDITERKRAEHTMERLAFYDTLTGLPNRTNGTMLAQRLLEHARAQQCGASVMYVDLDRFKDINDAHGQSVGDAVLLSVAHRLGGLCGPRDVLCRVGSDEFICVHLREPGEDPQLQGQRIAEAISTPVTVEHLTFHTSASIGVALFPEHGDEVEHLLQQANAAMGDVKARGGGVLLYTTALGERLQRRLALGARLAQALAQGELQLYYQPKVHLPSGELSGVEALARWHTSEWGWISPAEFVPIAEERGLVGALVEWGLARASADLRQWKAQGARRLPHIAVNVSAAQMMDERFPERALQIVRSHGAEPAQIDLELTESALMNDPDRARQIASQLVAAGFRLSIDDFGTGYSSLARLQGFPVAQLKIDMSFVRTMVSDSGSHAIVATIISMARALRLQTVAEGVEEESQAQALTQLQCDEAQGYLFAKPMPADALWEQWLR</sequence>
<dbReference type="SUPFAM" id="SSF55073">
    <property type="entry name" value="Nucleotide cyclase"/>
    <property type="match status" value="1"/>
</dbReference>
<dbReference type="Gene3D" id="3.30.450.20">
    <property type="entry name" value="PAS domain"/>
    <property type="match status" value="2"/>
</dbReference>
<gene>
    <name evidence="6" type="ORF">GCM10023090_03790</name>
</gene>
<dbReference type="Gene3D" id="1.10.490.10">
    <property type="entry name" value="Globins"/>
    <property type="match status" value="1"/>
</dbReference>
<reference evidence="7" key="1">
    <citation type="journal article" date="2019" name="Int. J. Syst. Evol. Microbiol.">
        <title>The Global Catalogue of Microorganisms (GCM) 10K type strain sequencing project: providing services to taxonomists for standard genome sequencing and annotation.</title>
        <authorList>
            <consortium name="The Broad Institute Genomics Platform"/>
            <consortium name="The Broad Institute Genome Sequencing Center for Infectious Disease"/>
            <person name="Wu L."/>
            <person name="Ma J."/>
        </authorList>
    </citation>
    <scope>NUCLEOTIDE SEQUENCE [LARGE SCALE GENOMIC DNA]</scope>
    <source>
        <strain evidence="7">JCM 31890</strain>
    </source>
</reference>
<organism evidence="6 7">
    <name type="scientific">Acidovorax lacteus</name>
    <dbReference type="NCBI Taxonomy" id="1924988"/>
    <lineage>
        <taxon>Bacteria</taxon>
        <taxon>Pseudomonadati</taxon>
        <taxon>Pseudomonadota</taxon>
        <taxon>Betaproteobacteria</taxon>
        <taxon>Burkholderiales</taxon>
        <taxon>Comamonadaceae</taxon>
        <taxon>Acidovorax</taxon>
    </lineage>
</organism>
<dbReference type="PROSITE" id="PS50113">
    <property type="entry name" value="PAC"/>
    <property type="match status" value="1"/>
</dbReference>
<evidence type="ECO:0000313" key="7">
    <source>
        <dbReference type="Proteomes" id="UP001501788"/>
    </source>
</evidence>